<keyword evidence="4" id="KW-1185">Reference proteome</keyword>
<evidence type="ECO:0000313" key="4">
    <source>
        <dbReference type="Proteomes" id="UP001074726"/>
    </source>
</evidence>
<feature type="region of interest" description="Disordered" evidence="2">
    <location>
        <begin position="1072"/>
        <end position="1115"/>
    </location>
</feature>
<organism evidence="3 4">
    <name type="scientific">Nocardioides pini</name>
    <dbReference type="NCBI Taxonomy" id="2975053"/>
    <lineage>
        <taxon>Bacteria</taxon>
        <taxon>Bacillati</taxon>
        <taxon>Actinomycetota</taxon>
        <taxon>Actinomycetes</taxon>
        <taxon>Propionibacteriales</taxon>
        <taxon>Nocardioidaceae</taxon>
        <taxon>Nocardioides</taxon>
    </lineage>
</organism>
<evidence type="ECO:0000256" key="2">
    <source>
        <dbReference type="SAM" id="MobiDB-lite"/>
    </source>
</evidence>
<dbReference type="Proteomes" id="UP001074726">
    <property type="component" value="Unassembled WGS sequence"/>
</dbReference>
<proteinExistence type="predicted"/>
<keyword evidence="1" id="KW-0175">Coiled coil</keyword>
<feature type="compositionally biased region" description="Basic and acidic residues" evidence="2">
    <location>
        <begin position="155"/>
        <end position="168"/>
    </location>
</feature>
<sequence length="1115" mass="119283">MQARAGKASKAHGALPDGKSQVSDAEKAVSEPEAEANAKAQQALIAQVQAAPSPEIEKLCERIRDVIANKRPPDEDALAAAEPDQEAAEAGSQLNATVEGETQKVQGSYAPIDGTPTPGAPKQGQEAPPQPGVGDTPPVGAQAAVPDAVPAENVSLDKDAEESRKKAQDAGMNTAPAQLVQSGPVAEARSAQGELDQVAKEDPAKVMAGQQEALTKAEGDMAALQARTLAALEASRAATATGNVARQGAMVGSEESMRAAAAAEAQKIFSDAKTLVTAQLKDLPATAMAEWDAAKEVLASKFKADLKPVQDRVAERHSGAGGFVVGLWDAVTGLPDWAEEGYAKAETAFGDGVIAKLREISTKVNAVIIACDLIITDARTRIAKVFSDLPESMTAFAEQERAKFDGQLDRLHDDVAATRDNFNKELIASSSAAVDEVRAEIAELRKKAGGLIGRIVNAINRFIDDPVKFIIEGLLDLLGIPPAAFWAVVAKIKKVIGQIADDPLGFANNLLQGLADGFGLFFSNFGTHLLKGFLEWLLGGVKDVQVPKDVSLKSIITFFLQLMGITWPNIRKILVKLVGAKNVALVEKVYSMVSLLIEKGPEGIYEMIKEKLDPAAIVDQVVQMAVEFMVSAIIKQVSARIIMLFNPAGAILQALEAIYRVLKWVFQNAAKIFTLVETVVNGIADILAGNTKAFAAAVEKGLAMLIAPVISFIADYLSLGDLPSIVADKVKSMREWVLGMIESALTWLVEKGKALLAAMGIGKKDKKEKAADDDVGEDISWTVRNESHHLWIAEEGEHHEPMIASKPHPVAKALTIYREQAKKLAESDEEAAGEATSAIDNAASALAALTAALTAFEGKVSAGAEDSELAGDRAKVNSLQEQLKEAVAEAQEHLGLDDDERVKAAKKAFESSPFSTKEELAPFLDVSEGHARRIAGAWKKKGILFRLESSEKDPEGLNTFDPAVARWREVSPGNRQKYGYVNPKKTSAPGLEILSMGLLGRRIKGEFVKATAQEKRDPGYHQKWAHYESAVPGGDPDFMFDEAILGHAGEGASGHWNTKGHLQDREANYAWNQRPSSYHGPEQAQESAASGADAQRYELPTKERGSHHSWWGGNP</sequence>
<dbReference type="EMBL" id="JAPPUX010000002">
    <property type="protein sequence ID" value="MCY4725930.1"/>
    <property type="molecule type" value="Genomic_DNA"/>
</dbReference>
<feature type="region of interest" description="Disordered" evidence="2">
    <location>
        <begin position="1"/>
        <end position="42"/>
    </location>
</feature>
<reference evidence="3" key="1">
    <citation type="submission" date="2022-08" db="EMBL/GenBank/DDBJ databases">
        <title>Genome sequencing of Nocardioides sp. STR2.</title>
        <authorList>
            <person name="So Y."/>
        </authorList>
    </citation>
    <scope>NUCLEOTIDE SEQUENCE</scope>
    <source>
        <strain evidence="3">STR2</strain>
    </source>
</reference>
<accession>A0ABT4CAF4</accession>
<protein>
    <submittedName>
        <fullName evidence="3">Uncharacterized protein</fullName>
    </submittedName>
</protein>
<evidence type="ECO:0000256" key="1">
    <source>
        <dbReference type="SAM" id="Coils"/>
    </source>
</evidence>
<feature type="compositionally biased region" description="Basic and acidic residues" evidence="2">
    <location>
        <begin position="1095"/>
        <end position="1106"/>
    </location>
</feature>
<feature type="region of interest" description="Disordered" evidence="2">
    <location>
        <begin position="67"/>
        <end position="202"/>
    </location>
</feature>
<comment type="caution">
    <text evidence="3">The sequence shown here is derived from an EMBL/GenBank/DDBJ whole genome shotgun (WGS) entry which is preliminary data.</text>
</comment>
<gene>
    <name evidence="3" type="ORF">NYO98_06545</name>
</gene>
<name>A0ABT4CAF4_9ACTN</name>
<dbReference type="RefSeq" id="WP_268110748.1">
    <property type="nucleotide sequence ID" value="NZ_JAPPUX010000002.1"/>
</dbReference>
<evidence type="ECO:0000313" key="3">
    <source>
        <dbReference type="EMBL" id="MCY4725930.1"/>
    </source>
</evidence>
<feature type="coiled-coil region" evidence="1">
    <location>
        <begin position="869"/>
        <end position="896"/>
    </location>
</feature>